<organism evidence="3 4">
    <name type="scientific">Haloferax larsenii</name>
    <dbReference type="NCBI Taxonomy" id="302484"/>
    <lineage>
        <taxon>Archaea</taxon>
        <taxon>Methanobacteriati</taxon>
        <taxon>Methanobacteriota</taxon>
        <taxon>Stenosarchaea group</taxon>
        <taxon>Halobacteria</taxon>
        <taxon>Halobacteriales</taxon>
        <taxon>Haloferacaceae</taxon>
        <taxon>Haloferax</taxon>
    </lineage>
</organism>
<accession>A0A1H7Q3C2</accession>
<dbReference type="SUPFAM" id="SSF52540">
    <property type="entry name" value="P-loop containing nucleoside triphosphate hydrolases"/>
    <property type="match status" value="1"/>
</dbReference>
<proteinExistence type="predicted"/>
<dbReference type="PANTHER" id="PTHR33295">
    <property type="entry name" value="ATPASE"/>
    <property type="match status" value="1"/>
</dbReference>
<dbReference type="Gene3D" id="3.40.50.300">
    <property type="entry name" value="P-loop containing nucleotide triphosphate hydrolases"/>
    <property type="match status" value="1"/>
</dbReference>
<sequence>MDDTRLQGILSRFNPWWQGDPVQPSLYSDEHHRRDFQRLVDRVSKRNVVTLVGPRQVGKSTMVGQLIDHLITEQDVPPKHVMFLTTEAGTVSSDYETIVRDTLEVYEERILGKSFSEVDSDIYIAFDEIQKAHNWADTVKLYSDRYDSLTFVLTGSVSTLISKQTSETLVGRAKEQVMVPMKFIDYVRYKQVLDASEVDEKSRNLRQSLKTGLKSGDKPAVVLALSQAWTRLDSKRPELRDALDTYLLRGGYPGYFEMEDTEALRELDEDLYRVVTGDLPSVYDIEKEDKLMKILQYFADGTGSKLSINNLSEEIGLGRGTVDRYITYLEDFYLVYRCPHYSEKAAGSTKQQMAYLNDVGHLNALTGTTAQQLQNAPTRGPVLETAVCDHLRRLQFNLSEFKNSAVQYSEVTGEIDFVLQGHDYTLPVEVKHGDPRDANLTALKRFIEQQELPMGLVVNNSNIFGEDGRVIYLPAWLFFYLC</sequence>
<dbReference type="SUPFAM" id="SSF46785">
    <property type="entry name" value="Winged helix' DNA-binding domain"/>
    <property type="match status" value="1"/>
</dbReference>
<dbReference type="InterPro" id="IPR041682">
    <property type="entry name" value="AAA_14"/>
</dbReference>
<dbReference type="InterPro" id="IPR036390">
    <property type="entry name" value="WH_DNA-bd_sf"/>
</dbReference>
<dbReference type="Proteomes" id="UP000183894">
    <property type="component" value="Unassembled WGS sequence"/>
</dbReference>
<feature type="domain" description="DUF4143" evidence="2">
    <location>
        <begin position="278"/>
        <end position="432"/>
    </location>
</feature>
<dbReference type="OrthoDB" id="339206at2157"/>
<evidence type="ECO:0000259" key="2">
    <source>
        <dbReference type="Pfam" id="PF13635"/>
    </source>
</evidence>
<dbReference type="EMBL" id="FOAD01000004">
    <property type="protein sequence ID" value="SEL42502.1"/>
    <property type="molecule type" value="Genomic_DNA"/>
</dbReference>
<dbReference type="InterPro" id="IPR025420">
    <property type="entry name" value="DUF4143"/>
</dbReference>
<dbReference type="AlphaFoldDB" id="A0A1H7Q3C2"/>
<dbReference type="RefSeq" id="WP_074794004.1">
    <property type="nucleotide sequence ID" value="NZ_FOAD01000004.1"/>
</dbReference>
<protein>
    <submittedName>
        <fullName evidence="3">Predicted ATPase, AAA+ superfamily</fullName>
    </submittedName>
</protein>
<reference evidence="3 4" key="1">
    <citation type="submission" date="2016-10" db="EMBL/GenBank/DDBJ databases">
        <authorList>
            <person name="de Groot N.N."/>
        </authorList>
    </citation>
    <scope>NUCLEOTIDE SEQUENCE [LARGE SCALE GENOMIC DNA]</scope>
    <source>
        <strain evidence="3 4">CDM_5</strain>
    </source>
</reference>
<dbReference type="Pfam" id="PF13635">
    <property type="entry name" value="DUF4143"/>
    <property type="match status" value="1"/>
</dbReference>
<evidence type="ECO:0000313" key="3">
    <source>
        <dbReference type="EMBL" id="SEL42502.1"/>
    </source>
</evidence>
<name>A0A1H7Q3C2_HALLR</name>
<gene>
    <name evidence="3" type="ORF">SAMN04488691_104294</name>
</gene>
<evidence type="ECO:0000313" key="4">
    <source>
        <dbReference type="Proteomes" id="UP000183894"/>
    </source>
</evidence>
<evidence type="ECO:0000259" key="1">
    <source>
        <dbReference type="Pfam" id="PF13173"/>
    </source>
</evidence>
<feature type="domain" description="AAA" evidence="1">
    <location>
        <begin position="46"/>
        <end position="186"/>
    </location>
</feature>
<dbReference type="InterPro" id="IPR027417">
    <property type="entry name" value="P-loop_NTPase"/>
</dbReference>
<dbReference type="PANTHER" id="PTHR33295:SF18">
    <property type="entry name" value="AAA+ ATPASE DOMAIN-CONTAINING PROTEIN"/>
    <property type="match status" value="1"/>
</dbReference>
<dbReference type="Pfam" id="PF13173">
    <property type="entry name" value="AAA_14"/>
    <property type="match status" value="1"/>
</dbReference>